<feature type="domain" description="Thiolase N-terminal" evidence="15">
    <location>
        <begin position="37"/>
        <end position="294"/>
    </location>
</feature>
<comment type="subcellular location">
    <subcellularLocation>
        <location evidence="2">Mitochondrion</location>
    </subcellularLocation>
</comment>
<keyword evidence="18" id="KW-1185">Reference proteome</keyword>
<dbReference type="PIRSF" id="PIRSF000429">
    <property type="entry name" value="Ac-CoA_Ac_transf"/>
    <property type="match status" value="1"/>
</dbReference>
<comment type="similarity">
    <text evidence="3 14">Belongs to the thiolase-like superfamily. Thiolase family.</text>
</comment>
<dbReference type="OrthoDB" id="5404651at2759"/>
<dbReference type="GO" id="GO:0003985">
    <property type="term" value="F:acetyl-CoA C-acetyltransferase activity"/>
    <property type="evidence" value="ECO:0007669"/>
    <property type="project" value="UniProtKB-EC"/>
</dbReference>
<dbReference type="RefSeq" id="XP_040696212.1">
    <property type="nucleotide sequence ID" value="XM_040843293.1"/>
</dbReference>
<feature type="active site" description="Proton acceptor" evidence="13">
    <location>
        <position position="384"/>
    </location>
</feature>
<keyword evidence="6 14" id="KW-0808">Transferase</keyword>
<dbReference type="PROSITE" id="PS00099">
    <property type="entry name" value="THIOLASE_3"/>
    <property type="match status" value="1"/>
</dbReference>
<evidence type="ECO:0000256" key="1">
    <source>
        <dbReference type="ARBA" id="ARBA00001958"/>
    </source>
</evidence>
<evidence type="ECO:0000259" key="16">
    <source>
        <dbReference type="Pfam" id="PF02803"/>
    </source>
</evidence>
<evidence type="ECO:0000259" key="15">
    <source>
        <dbReference type="Pfam" id="PF00108"/>
    </source>
</evidence>
<dbReference type="EMBL" id="KV878602">
    <property type="protein sequence ID" value="OJJ52406.1"/>
    <property type="molecule type" value="Genomic_DNA"/>
</dbReference>
<evidence type="ECO:0000256" key="13">
    <source>
        <dbReference type="PIRSR" id="PIRSR000429-1"/>
    </source>
</evidence>
<dbReference type="InterPro" id="IPR020616">
    <property type="entry name" value="Thiolase_N"/>
</dbReference>
<gene>
    <name evidence="17" type="ORF">ASPSYDRAFT_164874</name>
</gene>
<evidence type="ECO:0000256" key="7">
    <source>
        <dbReference type="ARBA" id="ARBA00022723"/>
    </source>
</evidence>
<keyword evidence="9" id="KW-0630">Potassium</keyword>
<evidence type="ECO:0000256" key="4">
    <source>
        <dbReference type="ARBA" id="ARBA00011881"/>
    </source>
</evidence>
<feature type="active site" description="Proton acceptor" evidence="13">
    <location>
        <position position="412"/>
    </location>
</feature>
<dbReference type="Pfam" id="PF00108">
    <property type="entry name" value="Thiolase_N"/>
    <property type="match status" value="1"/>
</dbReference>
<dbReference type="Pfam" id="PF02803">
    <property type="entry name" value="Thiolase_C"/>
    <property type="match status" value="1"/>
</dbReference>
<evidence type="ECO:0000256" key="9">
    <source>
        <dbReference type="ARBA" id="ARBA00022958"/>
    </source>
</evidence>
<dbReference type="FunFam" id="3.40.47.10:FF:000007">
    <property type="entry name" value="acetyl-CoA acetyltransferase, mitochondrial"/>
    <property type="match status" value="1"/>
</dbReference>
<dbReference type="PANTHER" id="PTHR18919:SF156">
    <property type="entry name" value="ACETYL-COA ACETYLTRANSFERASE, MITOCHONDRIAL"/>
    <property type="match status" value="1"/>
</dbReference>
<organism evidence="17 18">
    <name type="scientific">Aspergillus sydowii CBS 593.65</name>
    <dbReference type="NCBI Taxonomy" id="1036612"/>
    <lineage>
        <taxon>Eukaryota</taxon>
        <taxon>Fungi</taxon>
        <taxon>Dikarya</taxon>
        <taxon>Ascomycota</taxon>
        <taxon>Pezizomycotina</taxon>
        <taxon>Eurotiomycetes</taxon>
        <taxon>Eurotiomycetidae</taxon>
        <taxon>Eurotiales</taxon>
        <taxon>Aspergillaceae</taxon>
        <taxon>Aspergillus</taxon>
        <taxon>Aspergillus subgen. Nidulantes</taxon>
    </lineage>
</organism>
<dbReference type="Gene3D" id="3.40.47.10">
    <property type="match status" value="1"/>
</dbReference>
<proteinExistence type="inferred from homology"/>
<reference evidence="18" key="1">
    <citation type="journal article" date="2017" name="Genome Biol.">
        <title>Comparative genomics reveals high biological diversity and specific adaptations in the industrially and medically important fungal genus Aspergillus.</title>
        <authorList>
            <person name="de Vries R.P."/>
            <person name="Riley R."/>
            <person name="Wiebenga A."/>
            <person name="Aguilar-Osorio G."/>
            <person name="Amillis S."/>
            <person name="Uchima C.A."/>
            <person name="Anderluh G."/>
            <person name="Asadollahi M."/>
            <person name="Askin M."/>
            <person name="Barry K."/>
            <person name="Battaglia E."/>
            <person name="Bayram O."/>
            <person name="Benocci T."/>
            <person name="Braus-Stromeyer S.A."/>
            <person name="Caldana C."/>
            <person name="Canovas D."/>
            <person name="Cerqueira G.C."/>
            <person name="Chen F."/>
            <person name="Chen W."/>
            <person name="Choi C."/>
            <person name="Clum A."/>
            <person name="Dos Santos R.A."/>
            <person name="Damasio A.R."/>
            <person name="Diallinas G."/>
            <person name="Emri T."/>
            <person name="Fekete E."/>
            <person name="Flipphi M."/>
            <person name="Freyberg S."/>
            <person name="Gallo A."/>
            <person name="Gournas C."/>
            <person name="Habgood R."/>
            <person name="Hainaut M."/>
            <person name="Harispe M.L."/>
            <person name="Henrissat B."/>
            <person name="Hilden K.S."/>
            <person name="Hope R."/>
            <person name="Hossain A."/>
            <person name="Karabika E."/>
            <person name="Karaffa L."/>
            <person name="Karanyi Z."/>
            <person name="Krasevec N."/>
            <person name="Kuo A."/>
            <person name="Kusch H."/>
            <person name="LaButti K."/>
            <person name="Lagendijk E.L."/>
            <person name="Lapidus A."/>
            <person name="Levasseur A."/>
            <person name="Lindquist E."/>
            <person name="Lipzen A."/>
            <person name="Logrieco A.F."/>
            <person name="MacCabe A."/>
            <person name="Maekelae M.R."/>
            <person name="Malavazi I."/>
            <person name="Melin P."/>
            <person name="Meyer V."/>
            <person name="Mielnichuk N."/>
            <person name="Miskei M."/>
            <person name="Molnar A.P."/>
            <person name="Mule G."/>
            <person name="Ngan C.Y."/>
            <person name="Orejas M."/>
            <person name="Orosz E."/>
            <person name="Ouedraogo J.P."/>
            <person name="Overkamp K.M."/>
            <person name="Park H.-S."/>
            <person name="Perrone G."/>
            <person name="Piumi F."/>
            <person name="Punt P.J."/>
            <person name="Ram A.F."/>
            <person name="Ramon A."/>
            <person name="Rauscher S."/>
            <person name="Record E."/>
            <person name="Riano-Pachon D.M."/>
            <person name="Robert V."/>
            <person name="Roehrig J."/>
            <person name="Ruller R."/>
            <person name="Salamov A."/>
            <person name="Salih N.S."/>
            <person name="Samson R.A."/>
            <person name="Sandor E."/>
            <person name="Sanguinetti M."/>
            <person name="Schuetze T."/>
            <person name="Sepcic K."/>
            <person name="Shelest E."/>
            <person name="Sherlock G."/>
            <person name="Sophianopoulou V."/>
            <person name="Squina F.M."/>
            <person name="Sun H."/>
            <person name="Susca A."/>
            <person name="Todd R.B."/>
            <person name="Tsang A."/>
            <person name="Unkles S.E."/>
            <person name="van de Wiele N."/>
            <person name="van Rossen-Uffink D."/>
            <person name="Oliveira J.V."/>
            <person name="Vesth T.C."/>
            <person name="Visser J."/>
            <person name="Yu J.-H."/>
            <person name="Zhou M."/>
            <person name="Andersen M.R."/>
            <person name="Archer D.B."/>
            <person name="Baker S.E."/>
            <person name="Benoit I."/>
            <person name="Brakhage A.A."/>
            <person name="Braus G.H."/>
            <person name="Fischer R."/>
            <person name="Frisvad J.C."/>
            <person name="Goldman G.H."/>
            <person name="Houbraken J."/>
            <person name="Oakley B."/>
            <person name="Pocsi I."/>
            <person name="Scazzocchio C."/>
            <person name="Seiboth B."/>
            <person name="vanKuyk P.A."/>
            <person name="Wortman J."/>
            <person name="Dyer P.S."/>
            <person name="Grigoriev I.V."/>
        </authorList>
    </citation>
    <scope>NUCLEOTIDE SEQUENCE [LARGE SCALE GENOMIC DNA]</scope>
    <source>
        <strain evidence="18">CBS 593.65</strain>
    </source>
</reference>
<dbReference type="AlphaFoldDB" id="A0A1L9SZ26"/>
<feature type="active site" description="Acyl-thioester intermediate" evidence="13">
    <location>
        <position position="121"/>
    </location>
</feature>
<evidence type="ECO:0000256" key="6">
    <source>
        <dbReference type="ARBA" id="ARBA00022679"/>
    </source>
</evidence>
<dbReference type="SUPFAM" id="SSF53901">
    <property type="entry name" value="Thiolase-like"/>
    <property type="match status" value="2"/>
</dbReference>
<dbReference type="InterPro" id="IPR020617">
    <property type="entry name" value="Thiolase_C"/>
</dbReference>
<keyword evidence="10" id="KW-0496">Mitochondrion</keyword>
<evidence type="ECO:0000256" key="8">
    <source>
        <dbReference type="ARBA" id="ARBA00022946"/>
    </source>
</evidence>
<accession>A0A1L9SZ26</accession>
<comment type="pathway">
    <text evidence="12">Metabolic intermediate biosynthesis; (R)-mevalonate biosynthesis; (R)-mevalonate from acetyl-CoA: step 1/3.</text>
</comment>
<dbReference type="InterPro" id="IPR002155">
    <property type="entry name" value="Thiolase"/>
</dbReference>
<evidence type="ECO:0000256" key="3">
    <source>
        <dbReference type="ARBA" id="ARBA00010982"/>
    </source>
</evidence>
<dbReference type="PROSITE" id="PS00098">
    <property type="entry name" value="THIOLASE_1"/>
    <property type="match status" value="1"/>
</dbReference>
<dbReference type="PANTHER" id="PTHR18919">
    <property type="entry name" value="ACETYL-COA C-ACYLTRANSFERASE"/>
    <property type="match status" value="1"/>
</dbReference>
<dbReference type="GO" id="GO:0046872">
    <property type="term" value="F:metal ion binding"/>
    <property type="evidence" value="ECO:0007669"/>
    <property type="project" value="UniProtKB-KW"/>
</dbReference>
<keyword evidence="8" id="KW-0809">Transit peptide</keyword>
<evidence type="ECO:0000256" key="14">
    <source>
        <dbReference type="RuleBase" id="RU003557"/>
    </source>
</evidence>
<dbReference type="GeneID" id="63759366"/>
<protein>
    <recommendedName>
        <fullName evidence="5">acetyl-CoA C-acetyltransferase</fullName>
        <ecNumber evidence="5">2.3.1.9</ecNumber>
    </recommendedName>
</protein>
<evidence type="ECO:0000313" key="17">
    <source>
        <dbReference type="EMBL" id="OJJ52406.1"/>
    </source>
</evidence>
<dbReference type="GO" id="GO:0005739">
    <property type="term" value="C:mitochondrion"/>
    <property type="evidence" value="ECO:0007669"/>
    <property type="project" value="UniProtKB-SubCell"/>
</dbReference>
<dbReference type="CDD" id="cd00751">
    <property type="entry name" value="thiolase"/>
    <property type="match status" value="1"/>
</dbReference>
<dbReference type="InterPro" id="IPR020610">
    <property type="entry name" value="Thiolase_AS"/>
</dbReference>
<evidence type="ECO:0000256" key="5">
    <source>
        <dbReference type="ARBA" id="ARBA00012705"/>
    </source>
</evidence>
<comment type="cofactor">
    <cofactor evidence="1">
        <name>K(+)</name>
        <dbReference type="ChEBI" id="CHEBI:29103"/>
    </cofactor>
</comment>
<keyword evidence="11 14" id="KW-0012">Acyltransferase</keyword>
<feature type="domain" description="Thiolase C-terminal" evidence="16">
    <location>
        <begin position="307"/>
        <end position="425"/>
    </location>
</feature>
<evidence type="ECO:0000256" key="11">
    <source>
        <dbReference type="ARBA" id="ARBA00023315"/>
    </source>
</evidence>
<evidence type="ECO:0000256" key="12">
    <source>
        <dbReference type="ARBA" id="ARBA00037924"/>
    </source>
</evidence>
<dbReference type="STRING" id="1036612.A0A1L9SZ26"/>
<sequence>MTSCTKATERLAEVQKHLNPSTSINPSTSKQPAIEPVYIISAARTPTARFGSSFANIPAPQLGAYAIKEALRKSNVPPSRITNVYMGNVLQAGLGQSPARQAAIAAGLPVTVDAVTVNKVCASGLKAIVLAAHDIQLSLADAQVAGGMENMSRAPYYLPRDSSGRRGTGDLRLQDGLVTDGLWDVYNQIHMGSCAELTAKKLGISREAQDEYAVQSFLRAQQAWAEGKFKDEVVPVVVTGKTSRTIDHDEGYDRLQRDKVAALKPAFTKDSDGTVTAANSSSLNDGASALVLGNRAIAQQYGKGSRVLSRIVASADAAVDPVDFPIAPAKAIQRALARAGIRKEDVAVWELNEAFAAVIKANAQILGIETANINPLGGAISLGHALGSSGSRILTTLAHQLQAGEYGVAAVCNGGGAATAVIIQRIEAA</sequence>
<dbReference type="Proteomes" id="UP000184356">
    <property type="component" value="Unassembled WGS sequence"/>
</dbReference>
<evidence type="ECO:0000256" key="10">
    <source>
        <dbReference type="ARBA" id="ARBA00023128"/>
    </source>
</evidence>
<dbReference type="GO" id="GO:0006635">
    <property type="term" value="P:fatty acid beta-oxidation"/>
    <property type="evidence" value="ECO:0007669"/>
    <property type="project" value="TreeGrafter"/>
</dbReference>
<dbReference type="NCBIfam" id="TIGR01930">
    <property type="entry name" value="AcCoA-C-Actrans"/>
    <property type="match status" value="1"/>
</dbReference>
<evidence type="ECO:0000256" key="2">
    <source>
        <dbReference type="ARBA" id="ARBA00004173"/>
    </source>
</evidence>
<dbReference type="VEuPathDB" id="FungiDB:ASPSYDRAFT_164874"/>
<keyword evidence="7" id="KW-0479">Metal-binding</keyword>
<dbReference type="InterPro" id="IPR016039">
    <property type="entry name" value="Thiolase-like"/>
</dbReference>
<name>A0A1L9SZ26_9EURO</name>
<evidence type="ECO:0000313" key="18">
    <source>
        <dbReference type="Proteomes" id="UP000184356"/>
    </source>
</evidence>
<dbReference type="EC" id="2.3.1.9" evidence="5"/>
<comment type="subunit">
    <text evidence="4">Homotetramer.</text>
</comment>
<dbReference type="InterPro" id="IPR020615">
    <property type="entry name" value="Thiolase_acyl_enz_int_AS"/>
</dbReference>